<protein>
    <submittedName>
        <fullName evidence="1">Uncharacterized protein</fullName>
    </submittedName>
</protein>
<evidence type="ECO:0000313" key="1">
    <source>
        <dbReference type="EMBL" id="ELP31899.1"/>
    </source>
</evidence>
<comment type="caution">
    <text evidence="1">The sequence shown here is derived from an EMBL/GenBank/DDBJ whole genome shotgun (WGS) entry which is preliminary data.</text>
</comment>
<organism evidence="1 2">
    <name type="scientific">Rhodopirellula baltica SWK14</name>
    <dbReference type="NCBI Taxonomy" id="993516"/>
    <lineage>
        <taxon>Bacteria</taxon>
        <taxon>Pseudomonadati</taxon>
        <taxon>Planctomycetota</taxon>
        <taxon>Planctomycetia</taxon>
        <taxon>Pirellulales</taxon>
        <taxon>Pirellulaceae</taxon>
        <taxon>Rhodopirellula</taxon>
    </lineage>
</organism>
<reference evidence="1 2" key="1">
    <citation type="journal article" date="2013" name="Mar. Genomics">
        <title>Expression of sulfatases in Rhodopirellula baltica and the diversity of sulfatases in the genus Rhodopirellula.</title>
        <authorList>
            <person name="Wegner C.E."/>
            <person name="Richter-Heitmann T."/>
            <person name="Klindworth A."/>
            <person name="Klockow C."/>
            <person name="Richter M."/>
            <person name="Achstetter T."/>
            <person name="Glockner F.O."/>
            <person name="Harder J."/>
        </authorList>
    </citation>
    <scope>NUCLEOTIDE SEQUENCE [LARGE SCALE GENOMIC DNA]</scope>
    <source>
        <strain evidence="1 2">SWK14</strain>
    </source>
</reference>
<dbReference type="Proteomes" id="UP000010959">
    <property type="component" value="Unassembled WGS sequence"/>
</dbReference>
<sequence length="40" mass="4683">MKWLRDHHRNELVGYRLDCVAMDKSVTWKSPLLIGASVEK</sequence>
<gene>
    <name evidence="1" type="ORF">RBSWK_04054</name>
</gene>
<accession>L7CCG4</accession>
<proteinExistence type="predicted"/>
<name>L7CCG4_RHOBT</name>
<evidence type="ECO:0000313" key="2">
    <source>
        <dbReference type="Proteomes" id="UP000010959"/>
    </source>
</evidence>
<dbReference type="AlphaFoldDB" id="L7CCG4"/>
<dbReference type="EMBL" id="AMWG01000117">
    <property type="protein sequence ID" value="ELP31899.1"/>
    <property type="molecule type" value="Genomic_DNA"/>
</dbReference>